<dbReference type="GO" id="GO:0051213">
    <property type="term" value="F:dioxygenase activity"/>
    <property type="evidence" value="ECO:0007669"/>
    <property type="project" value="UniProtKB-KW"/>
</dbReference>
<comment type="cofactor">
    <cofactor evidence="1">
        <name>Fe(2+)</name>
        <dbReference type="ChEBI" id="CHEBI:29033"/>
    </cofactor>
</comment>
<organism evidence="7 8">
    <name type="scientific">Pisolithus tinctorius Marx 270</name>
    <dbReference type="NCBI Taxonomy" id="870435"/>
    <lineage>
        <taxon>Eukaryota</taxon>
        <taxon>Fungi</taxon>
        <taxon>Dikarya</taxon>
        <taxon>Basidiomycota</taxon>
        <taxon>Agaricomycotina</taxon>
        <taxon>Agaricomycetes</taxon>
        <taxon>Agaricomycetidae</taxon>
        <taxon>Boletales</taxon>
        <taxon>Sclerodermatineae</taxon>
        <taxon>Pisolithaceae</taxon>
        <taxon>Pisolithus</taxon>
    </lineage>
</organism>
<evidence type="ECO:0000313" key="8">
    <source>
        <dbReference type="Proteomes" id="UP000054217"/>
    </source>
</evidence>
<evidence type="ECO:0000259" key="6">
    <source>
        <dbReference type="Pfam" id="PF12851"/>
    </source>
</evidence>
<dbReference type="InterPro" id="IPR024779">
    <property type="entry name" value="2OGFeDO_JBP1/TET_oxygenase_dom"/>
</dbReference>
<evidence type="ECO:0000256" key="2">
    <source>
        <dbReference type="ARBA" id="ARBA00022723"/>
    </source>
</evidence>
<keyword evidence="4" id="KW-0560">Oxidoreductase</keyword>
<evidence type="ECO:0000256" key="4">
    <source>
        <dbReference type="ARBA" id="ARBA00023002"/>
    </source>
</evidence>
<name>A0A0C3NP73_PISTI</name>
<reference evidence="8" key="2">
    <citation type="submission" date="2015-01" db="EMBL/GenBank/DDBJ databases">
        <title>Evolutionary Origins and Diversification of the Mycorrhizal Mutualists.</title>
        <authorList>
            <consortium name="DOE Joint Genome Institute"/>
            <consortium name="Mycorrhizal Genomics Consortium"/>
            <person name="Kohler A."/>
            <person name="Kuo A."/>
            <person name="Nagy L.G."/>
            <person name="Floudas D."/>
            <person name="Copeland A."/>
            <person name="Barry K.W."/>
            <person name="Cichocki N."/>
            <person name="Veneault-Fourrey C."/>
            <person name="LaButti K."/>
            <person name="Lindquist E.A."/>
            <person name="Lipzen A."/>
            <person name="Lundell T."/>
            <person name="Morin E."/>
            <person name="Murat C."/>
            <person name="Riley R."/>
            <person name="Ohm R."/>
            <person name="Sun H."/>
            <person name="Tunlid A."/>
            <person name="Henrissat B."/>
            <person name="Grigoriev I.V."/>
            <person name="Hibbett D.S."/>
            <person name="Martin F."/>
        </authorList>
    </citation>
    <scope>NUCLEOTIDE SEQUENCE [LARGE SCALE GENOMIC DNA]</scope>
    <source>
        <strain evidence="8">Marx 270</strain>
    </source>
</reference>
<feature type="domain" description="2OGFeDO JBP1/TET oxygenase" evidence="6">
    <location>
        <begin position="145"/>
        <end position="272"/>
    </location>
</feature>
<dbReference type="Pfam" id="PF12851">
    <property type="entry name" value="Tet_JBP"/>
    <property type="match status" value="1"/>
</dbReference>
<feature type="non-terminal residue" evidence="7">
    <location>
        <position position="285"/>
    </location>
</feature>
<feature type="non-terminal residue" evidence="7">
    <location>
        <position position="1"/>
    </location>
</feature>
<protein>
    <recommendedName>
        <fullName evidence="6">2OGFeDO JBP1/TET oxygenase domain-containing protein</fullName>
    </recommendedName>
</protein>
<dbReference type="Proteomes" id="UP000054217">
    <property type="component" value="Unassembled WGS sequence"/>
</dbReference>
<keyword evidence="5" id="KW-0408">Iron</keyword>
<keyword evidence="3" id="KW-0223">Dioxygenase</keyword>
<reference evidence="7 8" key="1">
    <citation type="submission" date="2014-04" db="EMBL/GenBank/DDBJ databases">
        <authorList>
            <consortium name="DOE Joint Genome Institute"/>
            <person name="Kuo A."/>
            <person name="Kohler A."/>
            <person name="Costa M.D."/>
            <person name="Nagy L.G."/>
            <person name="Floudas D."/>
            <person name="Copeland A."/>
            <person name="Barry K.W."/>
            <person name="Cichocki N."/>
            <person name="Veneault-Fourrey C."/>
            <person name="LaButti K."/>
            <person name="Lindquist E.A."/>
            <person name="Lipzen A."/>
            <person name="Lundell T."/>
            <person name="Morin E."/>
            <person name="Murat C."/>
            <person name="Sun H."/>
            <person name="Tunlid A."/>
            <person name="Henrissat B."/>
            <person name="Grigoriev I.V."/>
            <person name="Hibbett D.S."/>
            <person name="Martin F."/>
            <person name="Nordberg H.P."/>
            <person name="Cantor M.N."/>
            <person name="Hua S.X."/>
        </authorList>
    </citation>
    <scope>NUCLEOTIDE SEQUENCE [LARGE SCALE GENOMIC DNA]</scope>
    <source>
        <strain evidence="7 8">Marx 270</strain>
    </source>
</reference>
<evidence type="ECO:0000313" key="7">
    <source>
        <dbReference type="EMBL" id="KIN97108.1"/>
    </source>
</evidence>
<gene>
    <name evidence="7" type="ORF">M404DRAFT_117558</name>
</gene>
<evidence type="ECO:0000256" key="3">
    <source>
        <dbReference type="ARBA" id="ARBA00022964"/>
    </source>
</evidence>
<keyword evidence="2" id="KW-0479">Metal-binding</keyword>
<dbReference type="OrthoDB" id="3216531at2759"/>
<evidence type="ECO:0000256" key="5">
    <source>
        <dbReference type="ARBA" id="ARBA00023004"/>
    </source>
</evidence>
<evidence type="ECO:0000256" key="1">
    <source>
        <dbReference type="ARBA" id="ARBA00001954"/>
    </source>
</evidence>
<dbReference type="HOGENOM" id="CLU_039070_4_1_1"/>
<dbReference type="EMBL" id="KN832034">
    <property type="protein sequence ID" value="KIN97108.1"/>
    <property type="molecule type" value="Genomic_DNA"/>
</dbReference>
<sequence length="285" mass="31980">IDLIQLSECLSAMELGVDETQEAGHLAAHPSSLTSVVDEPMVILGTGDTIALWYLPGAITNDLQTHMLATLDPLHHTMSKSMTSGSWWKNAEYFNHTSQSLGCLEFSPARHQQGHMTLNFALSVSTDLWMDAGHEWSQWSYLPAAILSGALLIMHPGLYEAGRQAMQSLDTWSSQHNQDMQDALQHWPLVFTNVSVISNWTTPFHWDPHSWFDWYDMLVTVSNYEDCVLDIPMLGLQFLYNPGTVVAFSGQLLRHGVSSVGGNRCCFAYYMRDNIHNWIGIPHGD</sequence>
<keyword evidence="8" id="KW-1185">Reference proteome</keyword>
<dbReference type="InParanoid" id="A0A0C3NP73"/>
<dbReference type="Gene3D" id="3.60.130.30">
    <property type="match status" value="1"/>
</dbReference>
<accession>A0A0C3NP73</accession>
<dbReference type="GO" id="GO:0046872">
    <property type="term" value="F:metal ion binding"/>
    <property type="evidence" value="ECO:0007669"/>
    <property type="project" value="UniProtKB-KW"/>
</dbReference>
<dbReference type="STRING" id="870435.A0A0C3NP73"/>
<proteinExistence type="predicted"/>
<dbReference type="AlphaFoldDB" id="A0A0C3NP73"/>